<protein>
    <submittedName>
        <fullName evidence="1">Uncharacterized protein</fullName>
    </submittedName>
</protein>
<accession>A0A7W8ILH8</accession>
<dbReference type="Proteomes" id="UP000568106">
    <property type="component" value="Unassembled WGS sequence"/>
</dbReference>
<sequence>MYIDVRCPQLPLCGMQVPWLTRFVR</sequence>
<reference evidence="1" key="1">
    <citation type="submission" date="2020-08" db="EMBL/GenBank/DDBJ databases">
        <title>Genomic Encyclopedia of Type Strains, Phase IV (KMG-V): Genome sequencing to study the core and pangenomes of soil and plant-associated prokaryotes.</title>
        <authorList>
            <person name="Whitman W."/>
        </authorList>
    </citation>
    <scope>NUCLEOTIDE SEQUENCE [LARGE SCALE GENOMIC DNA]</scope>
    <source>
        <strain evidence="1">M8UP27</strain>
    </source>
</reference>
<keyword evidence="2" id="KW-1185">Reference proteome</keyword>
<dbReference type="EMBL" id="JACHDY010000007">
    <property type="protein sequence ID" value="MBB5319314.1"/>
    <property type="molecule type" value="Genomic_DNA"/>
</dbReference>
<dbReference type="AlphaFoldDB" id="A0A7W8ILH8"/>
<gene>
    <name evidence="1" type="ORF">HDF09_004020</name>
</gene>
<comment type="caution">
    <text evidence="1">The sequence shown here is derived from an EMBL/GenBank/DDBJ whole genome shotgun (WGS) entry which is preliminary data.</text>
</comment>
<proteinExistence type="predicted"/>
<evidence type="ECO:0000313" key="1">
    <source>
        <dbReference type="EMBL" id="MBB5319314.1"/>
    </source>
</evidence>
<organism evidence="1 2">
    <name type="scientific">Tunturiibacter empetritectus</name>
    <dbReference type="NCBI Taxonomy" id="3069691"/>
    <lineage>
        <taxon>Bacteria</taxon>
        <taxon>Pseudomonadati</taxon>
        <taxon>Acidobacteriota</taxon>
        <taxon>Terriglobia</taxon>
        <taxon>Terriglobales</taxon>
        <taxon>Acidobacteriaceae</taxon>
        <taxon>Tunturiibacter</taxon>
    </lineage>
</organism>
<evidence type="ECO:0000313" key="2">
    <source>
        <dbReference type="Proteomes" id="UP000568106"/>
    </source>
</evidence>
<name>A0A7W8ILH8_9BACT</name>